<reference evidence="1" key="1">
    <citation type="submission" date="2021-06" db="EMBL/GenBank/DDBJ databases">
        <authorList>
            <person name="Kallberg Y."/>
            <person name="Tangrot J."/>
            <person name="Rosling A."/>
        </authorList>
    </citation>
    <scope>NUCLEOTIDE SEQUENCE</scope>
    <source>
        <strain evidence="1">CL551</strain>
    </source>
</reference>
<evidence type="ECO:0000313" key="1">
    <source>
        <dbReference type="EMBL" id="CAG8650912.1"/>
    </source>
</evidence>
<accession>A0A9N9DSJ4</accession>
<dbReference type="AlphaFoldDB" id="A0A9N9DSJ4"/>
<sequence>VLPEICIHPQHIAIKPNVPGGDDELFGTTKRHRYCYEYYIFKDFTVEYSNLNTIYSSSSLKVKDETRWCSLAVLMELGFWMRVLFILSIECSTDSTYNSISEFM</sequence>
<proteinExistence type="predicted"/>
<keyword evidence="2" id="KW-1185">Reference proteome</keyword>
<comment type="caution">
    <text evidence="1">The sequence shown here is derived from an EMBL/GenBank/DDBJ whole genome shotgun (WGS) entry which is preliminary data.</text>
</comment>
<name>A0A9N9DSJ4_9GLOM</name>
<organism evidence="1 2">
    <name type="scientific">Acaulospora morrowiae</name>
    <dbReference type="NCBI Taxonomy" id="94023"/>
    <lineage>
        <taxon>Eukaryota</taxon>
        <taxon>Fungi</taxon>
        <taxon>Fungi incertae sedis</taxon>
        <taxon>Mucoromycota</taxon>
        <taxon>Glomeromycotina</taxon>
        <taxon>Glomeromycetes</taxon>
        <taxon>Diversisporales</taxon>
        <taxon>Acaulosporaceae</taxon>
        <taxon>Acaulospora</taxon>
    </lineage>
</organism>
<dbReference type="Proteomes" id="UP000789342">
    <property type="component" value="Unassembled WGS sequence"/>
</dbReference>
<protein>
    <submittedName>
        <fullName evidence="1">2513_t:CDS:1</fullName>
    </submittedName>
</protein>
<dbReference type="EMBL" id="CAJVPV010010404">
    <property type="protein sequence ID" value="CAG8650912.1"/>
    <property type="molecule type" value="Genomic_DNA"/>
</dbReference>
<gene>
    <name evidence="1" type="ORF">AMORRO_LOCUS9961</name>
</gene>
<evidence type="ECO:0000313" key="2">
    <source>
        <dbReference type="Proteomes" id="UP000789342"/>
    </source>
</evidence>
<feature type="non-terminal residue" evidence="1">
    <location>
        <position position="1"/>
    </location>
</feature>